<dbReference type="EMBL" id="JADJZA010000001">
    <property type="protein sequence ID" value="MBK9296181.1"/>
    <property type="molecule type" value="Genomic_DNA"/>
</dbReference>
<evidence type="ECO:0000313" key="2">
    <source>
        <dbReference type="EMBL" id="MBK9296181.1"/>
    </source>
</evidence>
<evidence type="ECO:0000313" key="3">
    <source>
        <dbReference type="Proteomes" id="UP000727993"/>
    </source>
</evidence>
<dbReference type="InterPro" id="IPR018713">
    <property type="entry name" value="MPAB/Lcp_cat_dom"/>
</dbReference>
<protein>
    <submittedName>
        <fullName evidence="2">DUF2236 domain-containing protein</fullName>
    </submittedName>
</protein>
<sequence>MSPIAAPAPGALLDDTSVAWATAARWWAVLGGQRALLLQVAHPEVAAAVAEHSDWEARSLHRLVSTLTAMLRLSFGSASAAHAQSEALGRVHGSIVGRTADDVAYDATDPDAQAWVLATLIDSLWEVERRFVGRLTETDRDRSVVETRLLARSFNVDLDEFPIDAAGFRQWFGERADTLKPDDRSRSSARSILDPPLRWVPGSAKRFGAVLACDLLPPVVRERLELPAARPHEVARILAWQRRGRWTIPRLPGTLTLNPLVPWSLRRPAGQPHRSRSTR</sequence>
<dbReference type="Proteomes" id="UP000727993">
    <property type="component" value="Unassembled WGS sequence"/>
</dbReference>
<reference evidence="2 3" key="1">
    <citation type="submission" date="2020-10" db="EMBL/GenBank/DDBJ databases">
        <title>Connecting structure to function with the recovery of over 1000 high-quality activated sludge metagenome-assembled genomes encoding full-length rRNA genes using long-read sequencing.</title>
        <authorList>
            <person name="Singleton C.M."/>
            <person name="Petriglieri F."/>
            <person name="Kristensen J.M."/>
            <person name="Kirkegaard R.H."/>
            <person name="Michaelsen T.Y."/>
            <person name="Andersen M.H."/>
            <person name="Karst S.M."/>
            <person name="Dueholm M.S."/>
            <person name="Nielsen P.H."/>
            <person name="Albertsen M."/>
        </authorList>
    </citation>
    <scope>NUCLEOTIDE SEQUENCE [LARGE SCALE GENOMIC DNA]</scope>
    <source>
        <strain evidence="2">Lyne_18-Q3-R50-59_MAXAC.006</strain>
    </source>
</reference>
<gene>
    <name evidence="2" type="ORF">IPN02_04785</name>
</gene>
<evidence type="ECO:0000259" key="1">
    <source>
        <dbReference type="Pfam" id="PF09995"/>
    </source>
</evidence>
<comment type="caution">
    <text evidence="2">The sequence shown here is derived from an EMBL/GenBank/DDBJ whole genome shotgun (WGS) entry which is preliminary data.</text>
</comment>
<dbReference type="PANTHER" id="PTHR36151:SF3">
    <property type="entry name" value="ER-BOUND OXYGENASE MPAB_MPAB'_RUBBER OXYGENASE CATALYTIC DOMAIN-CONTAINING PROTEIN"/>
    <property type="match status" value="1"/>
</dbReference>
<dbReference type="AlphaFoldDB" id="A0A936NBU3"/>
<dbReference type="GO" id="GO:0016491">
    <property type="term" value="F:oxidoreductase activity"/>
    <property type="evidence" value="ECO:0007669"/>
    <property type="project" value="InterPro"/>
</dbReference>
<proteinExistence type="predicted"/>
<dbReference type="PANTHER" id="PTHR36151">
    <property type="entry name" value="BLR2777 PROTEIN"/>
    <property type="match status" value="1"/>
</dbReference>
<feature type="domain" description="ER-bound oxygenase mpaB/mpaB'/Rubber oxygenase catalytic" evidence="1">
    <location>
        <begin position="23"/>
        <end position="240"/>
    </location>
</feature>
<dbReference type="Pfam" id="PF09995">
    <property type="entry name" value="MPAB_Lcp_cat"/>
    <property type="match status" value="1"/>
</dbReference>
<organism evidence="2 3">
    <name type="scientific">Candidatus Neomicrothrix subdominans</name>
    <dbReference type="NCBI Taxonomy" id="2954438"/>
    <lineage>
        <taxon>Bacteria</taxon>
        <taxon>Bacillati</taxon>
        <taxon>Actinomycetota</taxon>
        <taxon>Acidimicrobiia</taxon>
        <taxon>Acidimicrobiales</taxon>
        <taxon>Microthrixaceae</taxon>
        <taxon>Candidatus Neomicrothrix</taxon>
    </lineage>
</organism>
<accession>A0A936NBU3</accession>
<name>A0A936NBU3_9ACTN</name>